<dbReference type="AlphaFoldDB" id="A0AAJ2LRT7"/>
<reference evidence="1" key="1">
    <citation type="submission" date="2023-04" db="EMBL/GenBank/DDBJ databases">
        <title>Genomic characterization of faba bean (Vicia faba) microsymbionts in Mexican soils.</title>
        <authorList>
            <person name="Rivera Orduna F.N."/>
            <person name="Guevara-Luna J."/>
            <person name="Yan J."/>
            <person name="Arroyo-Herrera I."/>
            <person name="Li Y."/>
            <person name="Vasquez-Murrieta M.S."/>
            <person name="Wang E.T."/>
        </authorList>
    </citation>
    <scope>NUCLEOTIDE SEQUENCE</scope>
    <source>
        <strain evidence="1">CH26</strain>
    </source>
</reference>
<evidence type="ECO:0008006" key="3">
    <source>
        <dbReference type="Google" id="ProtNLM"/>
    </source>
</evidence>
<dbReference type="Proteomes" id="UP001268610">
    <property type="component" value="Unassembled WGS sequence"/>
</dbReference>
<dbReference type="EMBL" id="JAVLSF010000571">
    <property type="protein sequence ID" value="MDR9778201.1"/>
    <property type="molecule type" value="Genomic_DNA"/>
</dbReference>
<evidence type="ECO:0000313" key="1">
    <source>
        <dbReference type="EMBL" id="MDR9778201.1"/>
    </source>
</evidence>
<gene>
    <name evidence="1" type="ORF">RJJ65_37320</name>
</gene>
<sequence length="63" mass="7092">GRVRPSHDIPLDIDIIAYGETVDNLELVASRLPLPFDATKPLSELWRECPTSRESMPFQVVSL</sequence>
<name>A0AAJ2LRT7_9HYPH</name>
<comment type="caution">
    <text evidence="1">The sequence shown here is derived from an EMBL/GenBank/DDBJ whole genome shotgun (WGS) entry which is preliminary data.</text>
</comment>
<proteinExistence type="predicted"/>
<accession>A0AAJ2LRT7</accession>
<evidence type="ECO:0000313" key="2">
    <source>
        <dbReference type="Proteomes" id="UP001268610"/>
    </source>
</evidence>
<dbReference type="RefSeq" id="WP_310866313.1">
    <property type="nucleotide sequence ID" value="NZ_JAVLSF010000571.1"/>
</dbReference>
<organism evidence="1 2">
    <name type="scientific">Rhizobium hidalgonense</name>
    <dbReference type="NCBI Taxonomy" id="1538159"/>
    <lineage>
        <taxon>Bacteria</taxon>
        <taxon>Pseudomonadati</taxon>
        <taxon>Pseudomonadota</taxon>
        <taxon>Alphaproteobacteria</taxon>
        <taxon>Hyphomicrobiales</taxon>
        <taxon>Rhizobiaceae</taxon>
        <taxon>Rhizobium/Agrobacterium group</taxon>
        <taxon>Rhizobium</taxon>
    </lineage>
</organism>
<protein>
    <recommendedName>
        <fullName evidence="3">6-hydroxymethyl-7,8-dihydropterin pyrophosphokinase</fullName>
    </recommendedName>
</protein>
<feature type="non-terminal residue" evidence="1">
    <location>
        <position position="1"/>
    </location>
</feature>